<gene>
    <name evidence="2 4" type="ORF">C46H11.6</name>
    <name evidence="2" type="ORF">CELE_C46H11.6</name>
</gene>
<evidence type="ECO:0000256" key="1">
    <source>
        <dbReference type="SAM" id="MobiDB-lite"/>
    </source>
</evidence>
<dbReference type="AlphaFoldDB" id="Q9GYJ7"/>
<dbReference type="PANTHER" id="PTHR31327">
    <property type="entry name" value="SPERM MEIOSIS PDZ DOMAIN CONTAINING PROTEINS-RELATED"/>
    <property type="match status" value="1"/>
</dbReference>
<dbReference type="FunCoup" id="Q9GYJ7">
    <property type="interactions" value="48"/>
</dbReference>
<dbReference type="InParanoid" id="Q9GYJ7"/>
<dbReference type="PaxDb" id="6239-C46H11.6"/>
<dbReference type="Proteomes" id="UP000001940">
    <property type="component" value="Chromosome I"/>
</dbReference>
<keyword evidence="3" id="KW-1185">Reference proteome</keyword>
<evidence type="ECO:0000313" key="2">
    <source>
        <dbReference type="EMBL" id="CCD66221.1"/>
    </source>
</evidence>
<reference evidence="2 3" key="1">
    <citation type="journal article" date="1998" name="Science">
        <title>Genome sequence of the nematode C. elegans: a platform for investigating biology.</title>
        <authorList>
            <consortium name="The C. elegans sequencing consortium"/>
            <person name="Sulson J.E."/>
            <person name="Waterston R."/>
        </authorList>
    </citation>
    <scope>NUCLEOTIDE SEQUENCE [LARGE SCALE GENOMIC DNA]</scope>
    <source>
        <strain evidence="2 3">Bristol N2</strain>
    </source>
</reference>
<evidence type="ECO:0000313" key="3">
    <source>
        <dbReference type="Proteomes" id="UP000001940"/>
    </source>
</evidence>
<feature type="region of interest" description="Disordered" evidence="1">
    <location>
        <begin position="273"/>
        <end position="293"/>
    </location>
</feature>
<dbReference type="STRING" id="6239.C46H11.6.1"/>
<dbReference type="GeneID" id="183523"/>
<dbReference type="RefSeq" id="NP_491502.1">
    <property type="nucleotide sequence ID" value="NM_059101.3"/>
</dbReference>
<sequence>MSKKKVQNTNKKMKECWLTPIPQNVETVNMTVSFKIDEKDVGKPANEVIRINENSMVSFLSTNSFYNGLILSDKIVKVNGASGNISKYQTELMKGETCSVEVTRRKNIIPATRERLKKSGCVLRRDNTCFVIEVEKTSAMKSATVGVTVTYIQKRGIVTRIEPSSLASIFFGRGDLIMDINEESILNAEKNDDFIREKLSGILKGEKVTFLVERPVSVESANTLRHLIESVAPDPDVKMANDAICIGRNASNMHYNVLKKLQPKSILSRDVFKGKNPREKKPGKKLSKEKDNTIKISTATSTANISTDVAEDEIDNLKNVVTKSHAVRSGDEEEERGAFDDE</sequence>
<dbReference type="CTD" id="183523"/>
<dbReference type="InterPro" id="IPR040264">
    <property type="entry name" value="T15H9.4-like"/>
</dbReference>
<organism evidence="2 3">
    <name type="scientific">Caenorhabditis elegans</name>
    <dbReference type="NCBI Taxonomy" id="6239"/>
    <lineage>
        <taxon>Eukaryota</taxon>
        <taxon>Metazoa</taxon>
        <taxon>Ecdysozoa</taxon>
        <taxon>Nematoda</taxon>
        <taxon>Chromadorea</taxon>
        <taxon>Rhabditida</taxon>
        <taxon>Rhabditina</taxon>
        <taxon>Rhabditomorpha</taxon>
        <taxon>Rhabditoidea</taxon>
        <taxon>Rhabditidae</taxon>
        <taxon>Peloderinae</taxon>
        <taxon>Caenorhabditis</taxon>
    </lineage>
</organism>
<dbReference type="PANTHER" id="PTHR31327:SF2">
    <property type="entry name" value="PDZ DOMAIN-CONTAINING PROTEIN"/>
    <property type="match status" value="1"/>
</dbReference>
<dbReference type="PhylomeDB" id="Q9GYJ7"/>
<dbReference type="EMBL" id="BX284601">
    <property type="protein sequence ID" value="CCD66221.1"/>
    <property type="molecule type" value="Genomic_DNA"/>
</dbReference>
<dbReference type="AGR" id="WB:WBGene00016730"/>
<dbReference type="eggNOG" id="KOG3528">
    <property type="taxonomic scope" value="Eukaryota"/>
</dbReference>
<dbReference type="UCSC" id="C46H11.6">
    <property type="organism name" value="c. elegans"/>
</dbReference>
<proteinExistence type="predicted"/>
<dbReference type="OrthoDB" id="5797003at2759"/>
<evidence type="ECO:0000313" key="4">
    <source>
        <dbReference type="WormBase" id="C46H11.6"/>
    </source>
</evidence>
<dbReference type="HOGENOM" id="CLU_947428_0_0_1"/>
<dbReference type="Bgee" id="WBGene00016730">
    <property type="expression patterns" value="Expressed in material anatomical entity and 2 other cell types or tissues"/>
</dbReference>
<protein>
    <submittedName>
        <fullName evidence="2">PDZ domain-containing protein</fullName>
    </submittedName>
</protein>
<dbReference type="KEGG" id="cel:CELE_C46H11.6"/>
<dbReference type="PIR" id="T25637">
    <property type="entry name" value="T25637"/>
</dbReference>
<accession>Q9GYJ7</accession>
<dbReference type="IntAct" id="Q9GYJ7">
    <property type="interactions" value="1"/>
</dbReference>
<name>Q9GYJ7_CAEEL</name>
<dbReference type="WormBase" id="C46H11.6">
    <property type="protein sequence ID" value="CE08788"/>
    <property type="gene ID" value="WBGene00016730"/>
</dbReference>